<dbReference type="PANTHER" id="PTHR22951:SF19">
    <property type="entry name" value="OS08G0467300 PROTEIN"/>
    <property type="match status" value="1"/>
</dbReference>
<dbReference type="EMBL" id="KQ988973">
    <property type="protein sequence ID" value="KZV55317.1"/>
    <property type="molecule type" value="Genomic_DNA"/>
</dbReference>
<dbReference type="GO" id="GO:0005546">
    <property type="term" value="F:phosphatidylinositol-4,5-bisphosphate binding"/>
    <property type="evidence" value="ECO:0007669"/>
    <property type="project" value="TreeGrafter"/>
</dbReference>
<evidence type="ECO:0000256" key="5">
    <source>
        <dbReference type="ARBA" id="ARBA00023034"/>
    </source>
</evidence>
<accession>A0A2Z7D8G6</accession>
<dbReference type="CDD" id="cd16987">
    <property type="entry name" value="ANTH_N_AP180_plant"/>
    <property type="match status" value="1"/>
</dbReference>
<dbReference type="InterPro" id="IPR048050">
    <property type="entry name" value="ANTH_N_plant"/>
</dbReference>
<evidence type="ECO:0000259" key="9">
    <source>
        <dbReference type="PROSITE" id="PS50942"/>
    </source>
</evidence>
<sequence length="368" mass="42548">MGLWRRASGILKDQNSLWLTNLSRQTALRNPDIEYLIIKSTSHNESSFDSRSIERVCRWIRLSPINLKPLLWSISNRLEKTKSWVVALKGMYLMHNVINCMAPCIKEIGRLPFDLSNFKDLHSRQAKTWSYNSFIRNYYAFLDQKSTLIFQHMEEKRESMTMKQELVFLQKLQSLVDLLIQIKPQSRAVFNPLVLDAMDAIIMEVSDIYSRICKGIAIVLINIYSANKDEAVMALKVVQKATLQADELSLYFDFCQEIMVLKASESPLIDKVPEEGIQELKNIVNGFSEESEADQGLRKEDNKAIVVAENSKADYNEKTCLRDEFRTIITDQWEKFEEDIMQKNPFASPLNTQSNVKVDHGFPDLITF</sequence>
<evidence type="ECO:0000256" key="7">
    <source>
        <dbReference type="ARBA" id="ARBA00023176"/>
    </source>
</evidence>
<dbReference type="InterPro" id="IPR011417">
    <property type="entry name" value="ANTH_dom"/>
</dbReference>
<protein>
    <submittedName>
        <fullName evidence="10">ENTH/VHS/GAT family protein</fullName>
    </submittedName>
</protein>
<evidence type="ECO:0000256" key="8">
    <source>
        <dbReference type="ARBA" id="ARBA00023329"/>
    </source>
</evidence>
<dbReference type="AlphaFoldDB" id="A0A2Z7D8G6"/>
<dbReference type="GO" id="GO:0030136">
    <property type="term" value="C:clathrin-coated vesicle"/>
    <property type="evidence" value="ECO:0007669"/>
    <property type="project" value="UniProtKB-SubCell"/>
</dbReference>
<keyword evidence="6" id="KW-0472">Membrane</keyword>
<dbReference type="Gene3D" id="1.20.58.150">
    <property type="entry name" value="ANTH domain"/>
    <property type="match status" value="1"/>
</dbReference>
<dbReference type="GO" id="GO:0048268">
    <property type="term" value="P:clathrin coat assembly"/>
    <property type="evidence" value="ECO:0007669"/>
    <property type="project" value="InterPro"/>
</dbReference>
<dbReference type="GO" id="GO:0005545">
    <property type="term" value="F:1-phosphatidylinositol binding"/>
    <property type="evidence" value="ECO:0007669"/>
    <property type="project" value="InterPro"/>
</dbReference>
<evidence type="ECO:0000313" key="10">
    <source>
        <dbReference type="EMBL" id="KZV55317.1"/>
    </source>
</evidence>
<dbReference type="PANTHER" id="PTHR22951">
    <property type="entry name" value="CLATHRIN ASSEMBLY PROTEIN"/>
    <property type="match status" value="1"/>
</dbReference>
<keyword evidence="7" id="KW-0168">Coated pit</keyword>
<dbReference type="SUPFAM" id="SSF48464">
    <property type="entry name" value="ENTH/VHS domain"/>
    <property type="match status" value="1"/>
</dbReference>
<evidence type="ECO:0000256" key="4">
    <source>
        <dbReference type="ARBA" id="ARBA00022583"/>
    </source>
</evidence>
<dbReference type="InterPro" id="IPR013809">
    <property type="entry name" value="ENTH"/>
</dbReference>
<dbReference type="GO" id="GO:0006900">
    <property type="term" value="P:vesicle budding from membrane"/>
    <property type="evidence" value="ECO:0007669"/>
    <property type="project" value="TreeGrafter"/>
</dbReference>
<dbReference type="PROSITE" id="PS50942">
    <property type="entry name" value="ENTH"/>
    <property type="match status" value="1"/>
</dbReference>
<keyword evidence="11" id="KW-1185">Reference proteome</keyword>
<dbReference type="GO" id="GO:0000149">
    <property type="term" value="F:SNARE binding"/>
    <property type="evidence" value="ECO:0007669"/>
    <property type="project" value="TreeGrafter"/>
</dbReference>
<dbReference type="Proteomes" id="UP000250235">
    <property type="component" value="Unassembled WGS sequence"/>
</dbReference>
<dbReference type="InterPro" id="IPR014712">
    <property type="entry name" value="ANTH_dom_sf"/>
</dbReference>
<dbReference type="SUPFAM" id="SSF89009">
    <property type="entry name" value="GAT-like domain"/>
    <property type="match status" value="1"/>
</dbReference>
<dbReference type="Pfam" id="PF07651">
    <property type="entry name" value="ANTH"/>
    <property type="match status" value="1"/>
</dbReference>
<dbReference type="InterPro" id="IPR045192">
    <property type="entry name" value="AP180-like"/>
</dbReference>
<name>A0A2Z7D8G6_9LAMI</name>
<evidence type="ECO:0000256" key="2">
    <source>
        <dbReference type="ARBA" id="ARBA00004555"/>
    </source>
</evidence>
<feature type="domain" description="ENTH" evidence="9">
    <location>
        <begin position="25"/>
        <end position="156"/>
    </location>
</feature>
<dbReference type="GO" id="GO:0072583">
    <property type="term" value="P:clathrin-dependent endocytosis"/>
    <property type="evidence" value="ECO:0007669"/>
    <property type="project" value="InterPro"/>
</dbReference>
<gene>
    <name evidence="10" type="ORF">F511_18849</name>
</gene>
<dbReference type="Gene3D" id="1.25.40.90">
    <property type="match status" value="1"/>
</dbReference>
<keyword evidence="8" id="KW-0968">Cytoplasmic vesicle</keyword>
<evidence type="ECO:0000313" key="11">
    <source>
        <dbReference type="Proteomes" id="UP000250235"/>
    </source>
</evidence>
<dbReference type="GO" id="GO:0032050">
    <property type="term" value="F:clathrin heavy chain binding"/>
    <property type="evidence" value="ECO:0007669"/>
    <property type="project" value="TreeGrafter"/>
</dbReference>
<evidence type="ECO:0000256" key="3">
    <source>
        <dbReference type="ARBA" id="ARBA00004600"/>
    </source>
</evidence>
<dbReference type="GO" id="GO:0005794">
    <property type="term" value="C:Golgi apparatus"/>
    <property type="evidence" value="ECO:0007669"/>
    <property type="project" value="UniProtKB-SubCell"/>
</dbReference>
<organism evidence="10 11">
    <name type="scientific">Dorcoceras hygrometricum</name>
    <dbReference type="NCBI Taxonomy" id="472368"/>
    <lineage>
        <taxon>Eukaryota</taxon>
        <taxon>Viridiplantae</taxon>
        <taxon>Streptophyta</taxon>
        <taxon>Embryophyta</taxon>
        <taxon>Tracheophyta</taxon>
        <taxon>Spermatophyta</taxon>
        <taxon>Magnoliopsida</taxon>
        <taxon>eudicotyledons</taxon>
        <taxon>Gunneridae</taxon>
        <taxon>Pentapetalae</taxon>
        <taxon>asterids</taxon>
        <taxon>lamiids</taxon>
        <taxon>Lamiales</taxon>
        <taxon>Gesneriaceae</taxon>
        <taxon>Didymocarpoideae</taxon>
        <taxon>Trichosporeae</taxon>
        <taxon>Loxocarpinae</taxon>
        <taxon>Dorcoceras</taxon>
    </lineage>
</organism>
<dbReference type="OrthoDB" id="682511at2759"/>
<dbReference type="GO" id="GO:0005905">
    <property type="term" value="C:clathrin-coated pit"/>
    <property type="evidence" value="ECO:0007669"/>
    <property type="project" value="UniProtKB-SubCell"/>
</dbReference>
<keyword evidence="5" id="KW-0333">Golgi apparatus</keyword>
<reference evidence="10 11" key="1">
    <citation type="journal article" date="2015" name="Proc. Natl. Acad. Sci. U.S.A.">
        <title>The resurrection genome of Boea hygrometrica: A blueprint for survival of dehydration.</title>
        <authorList>
            <person name="Xiao L."/>
            <person name="Yang G."/>
            <person name="Zhang L."/>
            <person name="Yang X."/>
            <person name="Zhao S."/>
            <person name="Ji Z."/>
            <person name="Zhou Q."/>
            <person name="Hu M."/>
            <person name="Wang Y."/>
            <person name="Chen M."/>
            <person name="Xu Y."/>
            <person name="Jin H."/>
            <person name="Xiao X."/>
            <person name="Hu G."/>
            <person name="Bao F."/>
            <person name="Hu Y."/>
            <person name="Wan P."/>
            <person name="Li L."/>
            <person name="Deng X."/>
            <person name="Kuang T."/>
            <person name="Xiang C."/>
            <person name="Zhu J.K."/>
            <person name="Oliver M.J."/>
            <person name="He Y."/>
        </authorList>
    </citation>
    <scope>NUCLEOTIDE SEQUENCE [LARGE SCALE GENOMIC DNA]</scope>
    <source>
        <strain evidence="11">cv. XS01</strain>
    </source>
</reference>
<dbReference type="InterPro" id="IPR008942">
    <property type="entry name" value="ENTH_VHS"/>
</dbReference>
<keyword evidence="4" id="KW-0254">Endocytosis</keyword>
<proteinExistence type="predicted"/>
<comment type="subcellular location">
    <subcellularLocation>
        <location evidence="1">Cytoplasmic vesicle</location>
        <location evidence="1">Clathrin-coated vesicle</location>
    </subcellularLocation>
    <subcellularLocation>
        <location evidence="2">Golgi apparatus</location>
    </subcellularLocation>
    <subcellularLocation>
        <location evidence="3">Membrane</location>
        <location evidence="3">Clathrin-coated pit</location>
    </subcellularLocation>
</comment>
<evidence type="ECO:0000256" key="1">
    <source>
        <dbReference type="ARBA" id="ARBA00004132"/>
    </source>
</evidence>
<evidence type="ECO:0000256" key="6">
    <source>
        <dbReference type="ARBA" id="ARBA00023136"/>
    </source>
</evidence>